<dbReference type="InterPro" id="IPR011733">
    <property type="entry name" value="CHP02185_IM"/>
</dbReference>
<protein>
    <submittedName>
        <fullName evidence="2">MptD family putative ECF transporter S component</fullName>
    </submittedName>
</protein>
<proteinExistence type="predicted"/>
<keyword evidence="1" id="KW-1133">Transmembrane helix</keyword>
<dbReference type="Pfam" id="PF09605">
    <property type="entry name" value="Trep_Strep"/>
    <property type="match status" value="1"/>
</dbReference>
<reference evidence="2" key="1">
    <citation type="submission" date="2023-10" db="EMBL/GenBank/DDBJ databases">
        <title>Whole Genome based description of the genera Actinobaculum and Actinotignum reveals a complex phylogenetic relationship within the species included in the genus Actinotignum.</title>
        <authorList>
            <person name="Jensen C.S."/>
            <person name="Dargis R."/>
            <person name="Kemp M."/>
            <person name="Christensen J.J."/>
        </authorList>
    </citation>
    <scope>NUCLEOTIDE SEQUENCE</scope>
    <source>
        <strain evidence="2">SLA_B245</strain>
    </source>
</reference>
<dbReference type="Proteomes" id="UP001288320">
    <property type="component" value="Unassembled WGS sequence"/>
</dbReference>
<keyword evidence="1" id="KW-0812">Transmembrane</keyword>
<feature type="transmembrane region" description="Helical" evidence="1">
    <location>
        <begin position="81"/>
        <end position="97"/>
    </location>
</feature>
<dbReference type="RefSeq" id="WP_284883563.1">
    <property type="nucleotide sequence ID" value="NZ_JASOHK010000058.1"/>
</dbReference>
<feature type="transmembrane region" description="Helical" evidence="1">
    <location>
        <begin position="145"/>
        <end position="172"/>
    </location>
</feature>
<comment type="caution">
    <text evidence="2">The sequence shown here is derived from an EMBL/GenBank/DDBJ whole genome shotgun (WGS) entry which is preliminary data.</text>
</comment>
<feature type="transmembrane region" description="Helical" evidence="1">
    <location>
        <begin position="35"/>
        <end position="52"/>
    </location>
</feature>
<gene>
    <name evidence="2" type="ORF">R6G74_06130</name>
</gene>
<evidence type="ECO:0000256" key="1">
    <source>
        <dbReference type="SAM" id="Phobius"/>
    </source>
</evidence>
<feature type="transmembrane region" description="Helical" evidence="1">
    <location>
        <begin position="7"/>
        <end position="29"/>
    </location>
</feature>
<keyword evidence="1" id="KW-0472">Membrane</keyword>
<name>A0AAW9HK93_9ACTO</name>
<accession>A0AAW9HK93</accession>
<dbReference type="EMBL" id="JAWNFV010000012">
    <property type="protein sequence ID" value="MDY5140886.1"/>
    <property type="molecule type" value="Genomic_DNA"/>
</dbReference>
<feature type="transmembrane region" description="Helical" evidence="1">
    <location>
        <begin position="59"/>
        <end position="75"/>
    </location>
</feature>
<feature type="transmembrane region" description="Helical" evidence="1">
    <location>
        <begin position="106"/>
        <end position="125"/>
    </location>
</feature>
<dbReference type="AlphaFoldDB" id="A0AAW9HK93"/>
<evidence type="ECO:0000313" key="3">
    <source>
        <dbReference type="Proteomes" id="UP001288320"/>
    </source>
</evidence>
<dbReference type="NCBIfam" id="TIGR02185">
    <property type="entry name" value="Trep_Strep"/>
    <property type="match status" value="1"/>
</dbReference>
<sequence>MKTKDFINIGVFTAIYFVVLFGFGMLGVINPAMMFVGYALGIIANGVVVFLFKARAPKFGTLGLMALLVGALMVLTGHPWVTVLLTFGLGLLGDYLFTRGKRYLKILGYALMSLWYVAPWFPVLTDAEGYYQYIAGSMGTEYADGLRWFLSPTMIAIWGVAVFVLGIIGGFFGDSVLRRHFRSSGIAR</sequence>
<organism evidence="2 3">
    <name type="scientific">Actinotignum timonense</name>
    <dbReference type="NCBI Taxonomy" id="1870995"/>
    <lineage>
        <taxon>Bacteria</taxon>
        <taxon>Bacillati</taxon>
        <taxon>Actinomycetota</taxon>
        <taxon>Actinomycetes</taxon>
        <taxon>Actinomycetales</taxon>
        <taxon>Actinomycetaceae</taxon>
        <taxon>Actinotignum</taxon>
    </lineage>
</organism>
<evidence type="ECO:0000313" key="2">
    <source>
        <dbReference type="EMBL" id="MDY5140886.1"/>
    </source>
</evidence>